<dbReference type="RefSeq" id="XP_019055288.1">
    <property type="nucleotide sequence ID" value="XM_019199743.1"/>
</dbReference>
<dbReference type="AlphaFoldDB" id="A0A1U8Q929"/>
<dbReference type="GeneID" id="109115553"/>
<feature type="chain" id="PRO_5010535417" evidence="1">
    <location>
        <begin position="17"/>
        <end position="129"/>
    </location>
</feature>
<proteinExistence type="predicted"/>
<feature type="signal peptide" evidence="1">
    <location>
        <begin position="1"/>
        <end position="16"/>
    </location>
</feature>
<evidence type="ECO:0000313" key="3">
    <source>
        <dbReference type="RefSeq" id="XP_019055288.1"/>
    </source>
</evidence>
<evidence type="ECO:0000256" key="1">
    <source>
        <dbReference type="SAM" id="SignalP"/>
    </source>
</evidence>
<name>A0A1U8Q929_NELNU</name>
<reference evidence="3" key="1">
    <citation type="submission" date="2025-08" db="UniProtKB">
        <authorList>
            <consortium name="RefSeq"/>
        </authorList>
    </citation>
    <scope>IDENTIFICATION</scope>
</reference>
<sequence>MVWTLILLKVLSRKNCDLLNSCASVGNASAQYLLAKVLLLRWQETGENNPEWQLVRPFLSQCSMCDFYKMGPVLFLYLACIYGNNFIEEIFPYLYKMKTGCSKHLEFEKSIQSVKHQISRFCARNIKQL</sequence>
<dbReference type="InParanoid" id="A0A1U8Q929"/>
<dbReference type="Proteomes" id="UP000189703">
    <property type="component" value="Unplaced"/>
</dbReference>
<gene>
    <name evidence="3" type="primary">LOC109115553</name>
</gene>
<organism evidence="2 3">
    <name type="scientific">Nelumbo nucifera</name>
    <name type="common">Sacred lotus</name>
    <dbReference type="NCBI Taxonomy" id="4432"/>
    <lineage>
        <taxon>Eukaryota</taxon>
        <taxon>Viridiplantae</taxon>
        <taxon>Streptophyta</taxon>
        <taxon>Embryophyta</taxon>
        <taxon>Tracheophyta</taxon>
        <taxon>Spermatophyta</taxon>
        <taxon>Magnoliopsida</taxon>
        <taxon>Proteales</taxon>
        <taxon>Nelumbonaceae</taxon>
        <taxon>Nelumbo</taxon>
    </lineage>
</organism>
<dbReference type="OrthoDB" id="1498438at2759"/>
<accession>A0A1U8Q929</accession>
<keyword evidence="2" id="KW-1185">Reference proteome</keyword>
<protein>
    <submittedName>
        <fullName evidence="3">Uncharacterized protein LOC109115553</fullName>
    </submittedName>
</protein>
<dbReference type="KEGG" id="nnu:109115553"/>
<evidence type="ECO:0000313" key="2">
    <source>
        <dbReference type="Proteomes" id="UP000189703"/>
    </source>
</evidence>
<keyword evidence="1" id="KW-0732">Signal</keyword>